<dbReference type="PANTHER" id="PTHR30032">
    <property type="entry name" value="N-ACETYLMURAMOYL-L-ALANINE AMIDASE-RELATED"/>
    <property type="match status" value="1"/>
</dbReference>
<dbReference type="Pfam" id="PF08486">
    <property type="entry name" value="SpoIID"/>
    <property type="match status" value="1"/>
</dbReference>
<dbReference type="Proteomes" id="UP000185746">
    <property type="component" value="Chromosome"/>
</dbReference>
<name>A0A1D8JJF1_9BACL</name>
<keyword evidence="3" id="KW-1185">Reference proteome</keyword>
<dbReference type="KEGG" id="surl:BI350_15550"/>
<gene>
    <name evidence="2" type="ORF">BI350_15550</name>
</gene>
<dbReference type="GO" id="GO:0030288">
    <property type="term" value="C:outer membrane-bounded periplasmic space"/>
    <property type="evidence" value="ECO:0007669"/>
    <property type="project" value="TreeGrafter"/>
</dbReference>
<dbReference type="NCBIfam" id="TIGR02669">
    <property type="entry name" value="SpoIID_LytB"/>
    <property type="match status" value="1"/>
</dbReference>
<dbReference type="InterPro" id="IPR013693">
    <property type="entry name" value="SpoIID/LytB_N"/>
</dbReference>
<accession>A0A1D8JJF1</accession>
<protein>
    <submittedName>
        <fullName evidence="2">Stage II sporulation protein D</fullName>
    </submittedName>
</protein>
<dbReference type="InterPro" id="IPR051922">
    <property type="entry name" value="Bact_Sporulation_Assoc"/>
</dbReference>
<feature type="domain" description="Sporulation stage II protein D amidase enhancer LytB N-terminal" evidence="1">
    <location>
        <begin position="54"/>
        <end position="143"/>
    </location>
</feature>
<dbReference type="NCBIfam" id="TIGR02870">
    <property type="entry name" value="spore_II_D"/>
    <property type="match status" value="1"/>
</dbReference>
<evidence type="ECO:0000313" key="3">
    <source>
        <dbReference type="Proteomes" id="UP000185746"/>
    </source>
</evidence>
<reference evidence="2 3" key="1">
    <citation type="submission" date="2016-09" db="EMBL/GenBank/DDBJ databases">
        <title>Complete genome sequence of the Lysinibacillus sphaericus LMG 22257, a specie of Bacillus with ureolytic activity that can effectively biodeposit calcium carbonate.</title>
        <authorList>
            <person name="Yan W."/>
        </authorList>
    </citation>
    <scope>NUCLEOTIDE SEQUENCE [LARGE SCALE GENOMIC DNA]</scope>
    <source>
        <strain evidence="2 3">LMG 22257</strain>
    </source>
</reference>
<evidence type="ECO:0000313" key="2">
    <source>
        <dbReference type="EMBL" id="AOV08822.1"/>
    </source>
</evidence>
<dbReference type="InterPro" id="IPR014225">
    <property type="entry name" value="Spore_II_D_firmicutes"/>
</dbReference>
<dbReference type="GO" id="GO:0030435">
    <property type="term" value="P:sporulation resulting in formation of a cellular spore"/>
    <property type="evidence" value="ECO:0007669"/>
    <property type="project" value="InterPro"/>
</dbReference>
<organism evidence="2 3">
    <name type="scientific">Sporosarcina ureilytica</name>
    <dbReference type="NCBI Taxonomy" id="298596"/>
    <lineage>
        <taxon>Bacteria</taxon>
        <taxon>Bacillati</taxon>
        <taxon>Bacillota</taxon>
        <taxon>Bacilli</taxon>
        <taxon>Bacillales</taxon>
        <taxon>Caryophanaceae</taxon>
        <taxon>Sporosarcina</taxon>
    </lineage>
</organism>
<dbReference type="AlphaFoldDB" id="A0A1D8JJF1"/>
<dbReference type="PANTHER" id="PTHR30032:SF4">
    <property type="entry name" value="AMIDASE ENHANCER"/>
    <property type="match status" value="1"/>
</dbReference>
<sequence length="318" mass="35836">MRKLWIALSIFVLLLFFFPLLIIKESPKPQVDHKEKEEGYCPFEITVQGVDEPFTLEEYVKGVVAAEMPISFHEEALKAQALAARTYALRTTEKGVKPIAKDVSAQVFYTEAERKKNWGKEFKKNEKKIDAAVRATAGEVIVYEDEIISAMFFSTSNGKTETAKNFSGTDIPYLQSVASDGEEELTPAYKEETQLSLAKWNERLGMNWDASMFESLQLIRNSSGRVQKMVSDGFEKEGREIRELLGLRSTDFDIAFDVTNNLVLIDTVGYGHGVGMSQYGAEAFAQQGLKADEIIAHYYLDTEIKKILINDPECLKIP</sequence>
<dbReference type="EMBL" id="CP017560">
    <property type="protein sequence ID" value="AOV08822.1"/>
    <property type="molecule type" value="Genomic_DNA"/>
</dbReference>
<dbReference type="InterPro" id="IPR013486">
    <property type="entry name" value="SpoIID/LytB"/>
</dbReference>
<proteinExistence type="predicted"/>
<evidence type="ECO:0000259" key="1">
    <source>
        <dbReference type="Pfam" id="PF08486"/>
    </source>
</evidence>
<dbReference type="RefSeq" id="WP_075528985.1">
    <property type="nucleotide sequence ID" value="NZ_CP017560.1"/>
</dbReference>